<protein>
    <submittedName>
        <fullName evidence="6">Aspartate aminotransferase family protein</fullName>
    </submittedName>
</protein>
<dbReference type="AlphaFoldDB" id="A0A2Z3JV95"/>
<organism evidence="6 7">
    <name type="scientific">Deinococcus irradiatisoli</name>
    <dbReference type="NCBI Taxonomy" id="2202254"/>
    <lineage>
        <taxon>Bacteria</taxon>
        <taxon>Thermotogati</taxon>
        <taxon>Deinococcota</taxon>
        <taxon>Deinococci</taxon>
        <taxon>Deinococcales</taxon>
        <taxon>Deinococcaceae</taxon>
        <taxon>Deinococcus</taxon>
    </lineage>
</organism>
<dbReference type="PANTHER" id="PTHR11986:SF79">
    <property type="entry name" value="ACETYLORNITHINE AMINOTRANSFERASE, MITOCHONDRIAL"/>
    <property type="match status" value="1"/>
</dbReference>
<dbReference type="InterPro" id="IPR005814">
    <property type="entry name" value="Aminotrans_3"/>
</dbReference>
<dbReference type="FunFam" id="3.40.640.10:FF:000004">
    <property type="entry name" value="Acetylornithine aminotransferase"/>
    <property type="match status" value="1"/>
</dbReference>
<evidence type="ECO:0000313" key="6">
    <source>
        <dbReference type="EMBL" id="AWN24414.1"/>
    </source>
</evidence>
<keyword evidence="3 6" id="KW-0808">Transferase</keyword>
<dbReference type="Gene3D" id="3.90.1150.10">
    <property type="entry name" value="Aspartate Aminotransferase, domain 1"/>
    <property type="match status" value="1"/>
</dbReference>
<sequence length="479" mass="52095">MTPVSSPDFIRADDVLHGRLSDAQSVYLEKKYGHGKLIRLLEVVGTGGPFKVLSPWELQDRAGQRVINASGYAALPFGDNPPELNAFLREVLAHTDQVMFAQQSITSWRAALEANLVRLLSRESGDHQSSRVFFSNSGAEAIEAAIKFAQAARPKAKYLINFTRAYHGKTLGSLSITPNPNLQGPFKNLLNPAVITLPYGDAEAVERAVKRVGDQVVAVVLEPILGEAGVRIPPPGFLRRVGEVCRAAGIIVIADEIQTGLGRAGHWFESVAQGLIPDILTLAKPLGGGMLPVGATIVREEIYKPLLGSIETVKRHSNTFGGNSLAMAVGLKSLELLMDHDYPSRSRQLGERGLTRLKALQRQYPALLEDVRGAGTLFAMNFRPVAKLPFKVQANLISEATGMLALVAFYRQGVLLNFSLNAARTMRLTPAMNMPDDLFDEMFSRVETAASMHASSFKLVQNYGTPELLALAKAAFLEE</sequence>
<dbReference type="InterPro" id="IPR015424">
    <property type="entry name" value="PyrdxlP-dep_Trfase"/>
</dbReference>
<proteinExistence type="inferred from homology"/>
<evidence type="ECO:0000256" key="2">
    <source>
        <dbReference type="ARBA" id="ARBA00022576"/>
    </source>
</evidence>
<keyword evidence="2 6" id="KW-0032">Aminotransferase</keyword>
<dbReference type="SUPFAM" id="SSF53383">
    <property type="entry name" value="PLP-dependent transferases"/>
    <property type="match status" value="1"/>
</dbReference>
<dbReference type="CDD" id="cd00610">
    <property type="entry name" value="OAT_like"/>
    <property type="match status" value="1"/>
</dbReference>
<reference evidence="6 7" key="1">
    <citation type="submission" date="2018-05" db="EMBL/GenBank/DDBJ databases">
        <title>Complete Genome Sequence of Deinococcus sp. strain 17bor-2.</title>
        <authorList>
            <person name="Srinivasan S."/>
        </authorList>
    </citation>
    <scope>NUCLEOTIDE SEQUENCE [LARGE SCALE GENOMIC DNA]</scope>
    <source>
        <strain evidence="6 7">17bor-2</strain>
    </source>
</reference>
<dbReference type="PROSITE" id="PS00600">
    <property type="entry name" value="AA_TRANSFER_CLASS_3"/>
    <property type="match status" value="1"/>
</dbReference>
<gene>
    <name evidence="6" type="ORF">DKM44_01960</name>
</gene>
<evidence type="ECO:0000256" key="5">
    <source>
        <dbReference type="RuleBase" id="RU003560"/>
    </source>
</evidence>
<name>A0A2Z3JV95_9DEIO</name>
<dbReference type="InterPro" id="IPR015422">
    <property type="entry name" value="PyrdxlP-dep_Trfase_small"/>
</dbReference>
<dbReference type="InterPro" id="IPR015421">
    <property type="entry name" value="PyrdxlP-dep_Trfase_major"/>
</dbReference>
<dbReference type="RefSeq" id="WP_109828138.1">
    <property type="nucleotide sequence ID" value="NZ_CP029494.1"/>
</dbReference>
<dbReference type="OrthoDB" id="9801052at2"/>
<dbReference type="InterPro" id="IPR050103">
    <property type="entry name" value="Class-III_PLP-dep_AT"/>
</dbReference>
<dbReference type="Gene3D" id="3.40.640.10">
    <property type="entry name" value="Type I PLP-dependent aspartate aminotransferase-like (Major domain)"/>
    <property type="match status" value="1"/>
</dbReference>
<dbReference type="GO" id="GO:0008483">
    <property type="term" value="F:transaminase activity"/>
    <property type="evidence" value="ECO:0007669"/>
    <property type="project" value="UniProtKB-KW"/>
</dbReference>
<evidence type="ECO:0000256" key="4">
    <source>
        <dbReference type="ARBA" id="ARBA00022898"/>
    </source>
</evidence>
<accession>A0A2Z3JV95</accession>
<dbReference type="Pfam" id="PF00202">
    <property type="entry name" value="Aminotran_3"/>
    <property type="match status" value="1"/>
</dbReference>
<dbReference type="PANTHER" id="PTHR11986">
    <property type="entry name" value="AMINOTRANSFERASE CLASS III"/>
    <property type="match status" value="1"/>
</dbReference>
<comment type="cofactor">
    <cofactor evidence="1">
        <name>pyridoxal 5'-phosphate</name>
        <dbReference type="ChEBI" id="CHEBI:597326"/>
    </cofactor>
</comment>
<dbReference type="EMBL" id="CP029494">
    <property type="protein sequence ID" value="AWN24414.1"/>
    <property type="molecule type" value="Genomic_DNA"/>
</dbReference>
<dbReference type="KEGG" id="dez:DKM44_01960"/>
<keyword evidence="4 5" id="KW-0663">Pyridoxal phosphate</keyword>
<comment type="similarity">
    <text evidence="5">Belongs to the class-III pyridoxal-phosphate-dependent aminotransferase family.</text>
</comment>
<evidence type="ECO:0000313" key="7">
    <source>
        <dbReference type="Proteomes" id="UP000245368"/>
    </source>
</evidence>
<dbReference type="GO" id="GO:0042802">
    <property type="term" value="F:identical protein binding"/>
    <property type="evidence" value="ECO:0007669"/>
    <property type="project" value="TreeGrafter"/>
</dbReference>
<keyword evidence="7" id="KW-1185">Reference proteome</keyword>
<dbReference type="Proteomes" id="UP000245368">
    <property type="component" value="Chromosome"/>
</dbReference>
<dbReference type="InterPro" id="IPR049704">
    <property type="entry name" value="Aminotrans_3_PPA_site"/>
</dbReference>
<evidence type="ECO:0000256" key="1">
    <source>
        <dbReference type="ARBA" id="ARBA00001933"/>
    </source>
</evidence>
<dbReference type="GO" id="GO:0030170">
    <property type="term" value="F:pyridoxal phosphate binding"/>
    <property type="evidence" value="ECO:0007669"/>
    <property type="project" value="InterPro"/>
</dbReference>
<evidence type="ECO:0000256" key="3">
    <source>
        <dbReference type="ARBA" id="ARBA00022679"/>
    </source>
</evidence>